<dbReference type="SMART" id="SM00342">
    <property type="entry name" value="HTH_ARAC"/>
    <property type="match status" value="1"/>
</dbReference>
<feature type="domain" description="HTH araC/xylS-type" evidence="4">
    <location>
        <begin position="14"/>
        <end position="112"/>
    </location>
</feature>
<dbReference type="InterPro" id="IPR010499">
    <property type="entry name" value="AraC_E-bd"/>
</dbReference>
<sequence length="294" mass="32761">MKLDTSKTYRERILRVLVHIQAHLDGPLNLEDLAKLSHFSPYHFHRVFRALVGESVHRYVRRLRLEGAALKLKQTDQSVLEIALGAGYETHEAFTRAFRAMFRVAPSAFRARHALIRSERGPALGLGGGFANDEESIMNVTIQRIEPLRIAFIRHVGPYDRVGETFQRLLAWAAPLGLLGPKVTILGVSHDDPSITPEDKLRFDAALVVDASVQADGEVGVGELAGGEHAVACHRGSYQELGKTYNALYGEWLPTSGREPADHPPFEIYLNDPETTEPDELLTDIYIPLKERAV</sequence>
<dbReference type="PANTHER" id="PTHR40055">
    <property type="entry name" value="TRANSCRIPTIONAL REGULATOR YGIV-RELATED"/>
    <property type="match status" value="1"/>
</dbReference>
<dbReference type="Proteomes" id="UP001370348">
    <property type="component" value="Chromosome"/>
</dbReference>
<dbReference type="PANTHER" id="PTHR40055:SF1">
    <property type="entry name" value="TRANSCRIPTIONAL REGULATOR YGIV-RELATED"/>
    <property type="match status" value="1"/>
</dbReference>
<dbReference type="PROSITE" id="PS01124">
    <property type="entry name" value="HTH_ARAC_FAMILY_2"/>
    <property type="match status" value="1"/>
</dbReference>
<dbReference type="InterPro" id="IPR018062">
    <property type="entry name" value="HTH_AraC-typ_CS"/>
</dbReference>
<dbReference type="InterPro" id="IPR011256">
    <property type="entry name" value="Reg_factor_effector_dom_sf"/>
</dbReference>
<dbReference type="PROSITE" id="PS00041">
    <property type="entry name" value="HTH_ARAC_FAMILY_1"/>
    <property type="match status" value="1"/>
</dbReference>
<dbReference type="Gene3D" id="1.10.10.60">
    <property type="entry name" value="Homeodomain-like"/>
    <property type="match status" value="2"/>
</dbReference>
<dbReference type="Pfam" id="PF06445">
    <property type="entry name" value="GyrI-like"/>
    <property type="match status" value="1"/>
</dbReference>
<keyword evidence="2" id="KW-0238">DNA-binding</keyword>
<dbReference type="SMART" id="SM00871">
    <property type="entry name" value="AraC_E_bind"/>
    <property type="match status" value="1"/>
</dbReference>
<proteinExistence type="predicted"/>
<evidence type="ECO:0000313" key="5">
    <source>
        <dbReference type="EMBL" id="WXB20173.1"/>
    </source>
</evidence>
<dbReference type="EMBL" id="CP089984">
    <property type="protein sequence ID" value="WXB20173.1"/>
    <property type="molecule type" value="Genomic_DNA"/>
</dbReference>
<protein>
    <submittedName>
        <fullName evidence="5">AraC family transcriptional regulator</fullName>
    </submittedName>
</protein>
<dbReference type="RefSeq" id="WP_394829779.1">
    <property type="nucleotide sequence ID" value="NZ_CP089984.1"/>
</dbReference>
<accession>A0ABZ2MCI4</accession>
<name>A0ABZ2MCI4_9BACT</name>
<evidence type="ECO:0000256" key="2">
    <source>
        <dbReference type="ARBA" id="ARBA00023125"/>
    </source>
</evidence>
<dbReference type="Pfam" id="PF12833">
    <property type="entry name" value="HTH_18"/>
    <property type="match status" value="1"/>
</dbReference>
<dbReference type="InterPro" id="IPR029442">
    <property type="entry name" value="GyrI-like"/>
</dbReference>
<dbReference type="InterPro" id="IPR050908">
    <property type="entry name" value="SmbC-like"/>
</dbReference>
<evidence type="ECO:0000259" key="4">
    <source>
        <dbReference type="PROSITE" id="PS01124"/>
    </source>
</evidence>
<dbReference type="SUPFAM" id="SSF46689">
    <property type="entry name" value="Homeodomain-like"/>
    <property type="match status" value="2"/>
</dbReference>
<dbReference type="InterPro" id="IPR018060">
    <property type="entry name" value="HTH_AraC"/>
</dbReference>
<gene>
    <name evidence="5" type="ORF">LZC94_23525</name>
</gene>
<evidence type="ECO:0000256" key="1">
    <source>
        <dbReference type="ARBA" id="ARBA00023015"/>
    </source>
</evidence>
<evidence type="ECO:0000256" key="3">
    <source>
        <dbReference type="ARBA" id="ARBA00023163"/>
    </source>
</evidence>
<reference evidence="5 6" key="1">
    <citation type="submission" date="2021-12" db="EMBL/GenBank/DDBJ databases">
        <title>Discovery of the Pendulisporaceae a myxobacterial family with distinct sporulation behavior and unique specialized metabolism.</title>
        <authorList>
            <person name="Garcia R."/>
            <person name="Popoff A."/>
            <person name="Bader C.D."/>
            <person name="Loehr J."/>
            <person name="Walesch S."/>
            <person name="Walt C."/>
            <person name="Boldt J."/>
            <person name="Bunk B."/>
            <person name="Haeckl F.J.F.P.J."/>
            <person name="Gunesch A.P."/>
            <person name="Birkelbach J."/>
            <person name="Nuebel U."/>
            <person name="Pietschmann T."/>
            <person name="Bach T."/>
            <person name="Mueller R."/>
        </authorList>
    </citation>
    <scope>NUCLEOTIDE SEQUENCE [LARGE SCALE GENOMIC DNA]</scope>
    <source>
        <strain evidence="5 6">MSr11954</strain>
    </source>
</reference>
<evidence type="ECO:0000313" key="6">
    <source>
        <dbReference type="Proteomes" id="UP001370348"/>
    </source>
</evidence>
<keyword evidence="1" id="KW-0805">Transcription regulation</keyword>
<dbReference type="Gene3D" id="3.20.80.10">
    <property type="entry name" value="Regulatory factor, effector binding domain"/>
    <property type="match status" value="1"/>
</dbReference>
<keyword evidence="6" id="KW-1185">Reference proteome</keyword>
<keyword evidence="3" id="KW-0804">Transcription</keyword>
<organism evidence="5 6">
    <name type="scientific">Pendulispora albinea</name>
    <dbReference type="NCBI Taxonomy" id="2741071"/>
    <lineage>
        <taxon>Bacteria</taxon>
        <taxon>Pseudomonadati</taxon>
        <taxon>Myxococcota</taxon>
        <taxon>Myxococcia</taxon>
        <taxon>Myxococcales</taxon>
        <taxon>Sorangiineae</taxon>
        <taxon>Pendulisporaceae</taxon>
        <taxon>Pendulispora</taxon>
    </lineage>
</organism>
<dbReference type="SUPFAM" id="SSF55136">
    <property type="entry name" value="Probable bacterial effector-binding domain"/>
    <property type="match status" value="1"/>
</dbReference>
<dbReference type="InterPro" id="IPR009057">
    <property type="entry name" value="Homeodomain-like_sf"/>
</dbReference>